<dbReference type="InterPro" id="IPR041465">
    <property type="entry name" value="SfsA_N"/>
</dbReference>
<organism evidence="4 5">
    <name type="scientific">Stappia taiwanensis</name>
    <dbReference type="NCBI Taxonomy" id="992267"/>
    <lineage>
        <taxon>Bacteria</taxon>
        <taxon>Pseudomonadati</taxon>
        <taxon>Pseudomonadota</taxon>
        <taxon>Alphaproteobacteria</taxon>
        <taxon>Hyphomicrobiales</taxon>
        <taxon>Stappiaceae</taxon>
        <taxon>Stappia</taxon>
    </lineage>
</organism>
<evidence type="ECO:0000313" key="4">
    <source>
        <dbReference type="EMBL" id="MBA4610554.1"/>
    </source>
</evidence>
<dbReference type="Proteomes" id="UP000559404">
    <property type="component" value="Unassembled WGS sequence"/>
</dbReference>
<feature type="domain" description="SfsA N-terminal OB" evidence="3">
    <location>
        <begin position="13"/>
        <end position="80"/>
    </location>
</feature>
<dbReference type="Pfam" id="PF03749">
    <property type="entry name" value="SfsA"/>
    <property type="match status" value="1"/>
</dbReference>
<dbReference type="PANTHER" id="PTHR30545:SF2">
    <property type="entry name" value="SUGAR FERMENTATION STIMULATION PROTEIN A"/>
    <property type="match status" value="1"/>
</dbReference>
<evidence type="ECO:0000259" key="3">
    <source>
        <dbReference type="Pfam" id="PF17746"/>
    </source>
</evidence>
<reference evidence="4 5" key="2">
    <citation type="submission" date="2020-08" db="EMBL/GenBank/DDBJ databases">
        <title>Stappia taiwanensis sp. nov., isolated from a coastal thermal spring.</title>
        <authorList>
            <person name="Kampfer P."/>
        </authorList>
    </citation>
    <scope>NUCLEOTIDE SEQUENCE [LARGE SCALE GENOMIC DNA]</scope>
    <source>
        <strain evidence="4 5">DSM 23284</strain>
    </source>
</reference>
<evidence type="ECO:0000313" key="5">
    <source>
        <dbReference type="Proteomes" id="UP000559404"/>
    </source>
</evidence>
<evidence type="ECO:0000259" key="2">
    <source>
        <dbReference type="Pfam" id="PF03749"/>
    </source>
</evidence>
<keyword evidence="5" id="KW-1185">Reference proteome</keyword>
<protein>
    <recommendedName>
        <fullName evidence="1">Sugar fermentation stimulation protein homolog</fullName>
    </recommendedName>
</protein>
<dbReference type="RefSeq" id="WP_181758749.1">
    <property type="nucleotide sequence ID" value="NZ_BMCR01000002.1"/>
</dbReference>
<dbReference type="PANTHER" id="PTHR30545">
    <property type="entry name" value="SUGAR FERMENTATION STIMULATION PROTEIN A"/>
    <property type="match status" value="1"/>
</dbReference>
<dbReference type="HAMAP" id="MF_00095">
    <property type="entry name" value="SfsA"/>
    <property type="match status" value="1"/>
</dbReference>
<proteinExistence type="inferred from homology"/>
<accession>A0A838XU18</accession>
<dbReference type="Gene3D" id="2.40.50.580">
    <property type="match status" value="1"/>
</dbReference>
<dbReference type="InterPro" id="IPR040452">
    <property type="entry name" value="SfsA_C"/>
</dbReference>
<dbReference type="Gene3D" id="3.40.1350.60">
    <property type="match status" value="1"/>
</dbReference>
<name>A0A838XU18_9HYPH</name>
<dbReference type="InterPro" id="IPR005224">
    <property type="entry name" value="SfsA"/>
</dbReference>
<dbReference type="CDD" id="cd22359">
    <property type="entry name" value="SfsA-like_bacterial"/>
    <property type="match status" value="1"/>
</dbReference>
<dbReference type="AlphaFoldDB" id="A0A838XU18"/>
<evidence type="ECO:0000256" key="1">
    <source>
        <dbReference type="HAMAP-Rule" id="MF_00095"/>
    </source>
</evidence>
<comment type="caution">
    <text evidence="4">The sequence shown here is derived from an EMBL/GenBank/DDBJ whole genome shotgun (WGS) entry which is preliminary data.</text>
</comment>
<dbReference type="GO" id="GO:0003677">
    <property type="term" value="F:DNA binding"/>
    <property type="evidence" value="ECO:0007669"/>
    <property type="project" value="InterPro"/>
</dbReference>
<feature type="domain" description="Sugar fermentation stimulation protein C-terminal" evidence="2">
    <location>
        <begin position="84"/>
        <end position="222"/>
    </location>
</feature>
<reference evidence="4 5" key="1">
    <citation type="submission" date="2020-07" db="EMBL/GenBank/DDBJ databases">
        <authorList>
            <person name="Li M."/>
        </authorList>
    </citation>
    <scope>NUCLEOTIDE SEQUENCE [LARGE SCALE GENOMIC DNA]</scope>
    <source>
        <strain evidence="4 5">DSM 23284</strain>
    </source>
</reference>
<dbReference type="EMBL" id="JACEON010000002">
    <property type="protein sequence ID" value="MBA4610554.1"/>
    <property type="molecule type" value="Genomic_DNA"/>
</dbReference>
<dbReference type="NCBIfam" id="TIGR00230">
    <property type="entry name" value="sfsA"/>
    <property type="match status" value="1"/>
</dbReference>
<sequence>MLFPAPLIPGRLLRRYKRFLADVVLDGTGEEVTAHCANPGAMLGLKDEGARVFLSQSDNPKRKLKYSWEIVEADGAFVGINTAHPNRLVEEALHAGLIPELAGFAGLRREVKYGRNSRIDILLEDETGGVTYVEVKNVHLMRTPGLAEFPDSVTARGAKHLDEMADMVDQGARAAMVYLVQRPDCERLSLARDIDPAYGAAFDAARRRGVEAYAIGCRVTPQEIVADRLVSVAAL</sequence>
<dbReference type="Pfam" id="PF17746">
    <property type="entry name" value="SfsA_N"/>
    <property type="match status" value="1"/>
</dbReference>
<gene>
    <name evidence="1 4" type="primary">sfsA</name>
    <name evidence="4" type="ORF">H1W37_02720</name>
</gene>
<comment type="similarity">
    <text evidence="1">Belongs to the SfsA family.</text>
</comment>